<organism evidence="2 3">
    <name type="scientific">Microbulbifer yueqingensis</name>
    <dbReference type="NCBI Taxonomy" id="658219"/>
    <lineage>
        <taxon>Bacteria</taxon>
        <taxon>Pseudomonadati</taxon>
        <taxon>Pseudomonadota</taxon>
        <taxon>Gammaproteobacteria</taxon>
        <taxon>Cellvibrionales</taxon>
        <taxon>Microbulbiferaceae</taxon>
        <taxon>Microbulbifer</taxon>
    </lineage>
</organism>
<name>A0A1G9D0N4_9GAMM</name>
<dbReference type="STRING" id="658219.SAMN05216212_2698"/>
<dbReference type="SUPFAM" id="SSF50341">
    <property type="entry name" value="CheW-like"/>
    <property type="match status" value="1"/>
</dbReference>
<gene>
    <name evidence="2" type="ORF">SAMN05216212_2698</name>
</gene>
<dbReference type="GO" id="GO:0007165">
    <property type="term" value="P:signal transduction"/>
    <property type="evidence" value="ECO:0007669"/>
    <property type="project" value="InterPro"/>
</dbReference>
<sequence>MNGTEALSLETPREVSSLLLPLADGQLLVPVDILSEVIAVQTPVSAYDAPDWYLGEINWREQRLPVLSFEVMRGRSLASMDSEGRIAVLASGNPEGRLPFFAMVLQGTPRLVRVTQDQLARRDAPCAMGELVHVSLAGEEAVIPDFSALERACLEYRNLS</sequence>
<dbReference type="GO" id="GO:0006935">
    <property type="term" value="P:chemotaxis"/>
    <property type="evidence" value="ECO:0007669"/>
    <property type="project" value="InterPro"/>
</dbReference>
<dbReference type="EMBL" id="FNFH01000005">
    <property type="protein sequence ID" value="SDK57498.1"/>
    <property type="molecule type" value="Genomic_DNA"/>
</dbReference>
<dbReference type="AlphaFoldDB" id="A0A1G9D0N4"/>
<dbReference type="PROSITE" id="PS50851">
    <property type="entry name" value="CHEW"/>
    <property type="match status" value="1"/>
</dbReference>
<dbReference type="OrthoDB" id="5765252at2"/>
<protein>
    <submittedName>
        <fullName evidence="2">Chemosensory pili system protein ChpC</fullName>
    </submittedName>
</protein>
<keyword evidence="3" id="KW-1185">Reference proteome</keyword>
<accession>A0A1G9D0N4</accession>
<evidence type="ECO:0000313" key="2">
    <source>
        <dbReference type="EMBL" id="SDK57498.1"/>
    </source>
</evidence>
<dbReference type="Proteomes" id="UP000199305">
    <property type="component" value="Unassembled WGS sequence"/>
</dbReference>
<proteinExistence type="predicted"/>
<dbReference type="RefSeq" id="WP_091515127.1">
    <property type="nucleotide sequence ID" value="NZ_FNFH01000005.1"/>
</dbReference>
<feature type="domain" description="CheW-like" evidence="1">
    <location>
        <begin position="14"/>
        <end position="155"/>
    </location>
</feature>
<reference evidence="3" key="1">
    <citation type="submission" date="2016-10" db="EMBL/GenBank/DDBJ databases">
        <authorList>
            <person name="Varghese N."/>
            <person name="Submissions S."/>
        </authorList>
    </citation>
    <scope>NUCLEOTIDE SEQUENCE [LARGE SCALE GENOMIC DNA]</scope>
    <source>
        <strain evidence="3">CGMCC 1.10658</strain>
    </source>
</reference>
<evidence type="ECO:0000259" key="1">
    <source>
        <dbReference type="PROSITE" id="PS50851"/>
    </source>
</evidence>
<dbReference type="Pfam" id="PF01584">
    <property type="entry name" value="CheW"/>
    <property type="match status" value="1"/>
</dbReference>
<evidence type="ECO:0000313" key="3">
    <source>
        <dbReference type="Proteomes" id="UP000199305"/>
    </source>
</evidence>
<dbReference type="InterPro" id="IPR002545">
    <property type="entry name" value="CheW-lke_dom"/>
</dbReference>
<dbReference type="InterPro" id="IPR036061">
    <property type="entry name" value="CheW-like_dom_sf"/>
</dbReference>